<organism evidence="1 2">
    <name type="scientific">Saguinus oedipus</name>
    <name type="common">Cotton-top tamarin</name>
    <name type="synonym">Oedipomidas oedipus</name>
    <dbReference type="NCBI Taxonomy" id="9490"/>
    <lineage>
        <taxon>Eukaryota</taxon>
        <taxon>Metazoa</taxon>
        <taxon>Chordata</taxon>
        <taxon>Craniata</taxon>
        <taxon>Vertebrata</taxon>
        <taxon>Euteleostomi</taxon>
        <taxon>Mammalia</taxon>
        <taxon>Eutheria</taxon>
        <taxon>Euarchontoglires</taxon>
        <taxon>Primates</taxon>
        <taxon>Haplorrhini</taxon>
        <taxon>Platyrrhini</taxon>
        <taxon>Cebidae</taxon>
        <taxon>Callitrichinae</taxon>
        <taxon>Saguinus</taxon>
    </lineage>
</organism>
<evidence type="ECO:0000313" key="1">
    <source>
        <dbReference type="EMBL" id="KAK2118615.1"/>
    </source>
</evidence>
<name>A0ABQ9WAV7_SAGOE</name>
<sequence length="85" mass="9420">MQETVQGLCLPPNFLHGLSVSQKPNLTAIPLLGDEETQKQVAQKDSDGQLVDTVWVKKGDQILFSSMFEANITTHIAVIVYLSHR</sequence>
<accession>A0ABQ9WAV7</accession>
<keyword evidence="2" id="KW-1185">Reference proteome</keyword>
<protein>
    <submittedName>
        <fullName evidence="1">Uncharacterized protein</fullName>
    </submittedName>
</protein>
<comment type="caution">
    <text evidence="1">The sequence shown here is derived from an EMBL/GenBank/DDBJ whole genome shotgun (WGS) entry which is preliminary data.</text>
</comment>
<gene>
    <name evidence="1" type="ORF">P7K49_000001</name>
</gene>
<dbReference type="Proteomes" id="UP001266305">
    <property type="component" value="Unassembled WGS sequence"/>
</dbReference>
<proteinExistence type="predicted"/>
<reference evidence="1 2" key="1">
    <citation type="submission" date="2023-05" db="EMBL/GenBank/DDBJ databases">
        <title>B98-5 Cell Line De Novo Hybrid Assembly: An Optical Mapping Approach.</title>
        <authorList>
            <person name="Kananen K."/>
            <person name="Auerbach J.A."/>
            <person name="Kautto E."/>
            <person name="Blachly J.S."/>
        </authorList>
    </citation>
    <scope>NUCLEOTIDE SEQUENCE [LARGE SCALE GENOMIC DNA]</scope>
    <source>
        <strain evidence="1">B95-8</strain>
        <tissue evidence="1">Cell line</tissue>
    </source>
</reference>
<dbReference type="EMBL" id="JASSZA010000001">
    <property type="protein sequence ID" value="KAK2118615.1"/>
    <property type="molecule type" value="Genomic_DNA"/>
</dbReference>
<evidence type="ECO:0000313" key="2">
    <source>
        <dbReference type="Proteomes" id="UP001266305"/>
    </source>
</evidence>